<reference evidence="5 6" key="1">
    <citation type="journal article" date="2021" name="Sci. Rep.">
        <title>The genome of the diatom Chaetoceros tenuissimus carries an ancient integrated fragment of an extant virus.</title>
        <authorList>
            <person name="Hongo Y."/>
            <person name="Kimura K."/>
            <person name="Takaki Y."/>
            <person name="Yoshida Y."/>
            <person name="Baba S."/>
            <person name="Kobayashi G."/>
            <person name="Nagasaki K."/>
            <person name="Hano T."/>
            <person name="Tomaru Y."/>
        </authorList>
    </citation>
    <scope>NUCLEOTIDE SEQUENCE [LARGE SCALE GENOMIC DNA]</scope>
    <source>
        <strain evidence="5 6">NIES-3715</strain>
    </source>
</reference>
<dbReference type="PANTHER" id="PTHR43963:SF6">
    <property type="entry name" value="CHAIN DEHYDROGENASE FAMILY PROTEIN, PUTATIVE (AFU_ORTHOLOGUE AFUA_3G15350)-RELATED"/>
    <property type="match status" value="1"/>
</dbReference>
<name>A0AAD3H7F9_9STRA</name>
<dbReference type="Proteomes" id="UP001054902">
    <property type="component" value="Unassembled WGS sequence"/>
</dbReference>
<keyword evidence="2" id="KW-0521">NADP</keyword>
<evidence type="ECO:0000256" key="1">
    <source>
        <dbReference type="ARBA" id="ARBA00006484"/>
    </source>
</evidence>
<keyword evidence="3" id="KW-0560">Oxidoreductase</keyword>
<dbReference type="InterPro" id="IPR002347">
    <property type="entry name" value="SDR_fam"/>
</dbReference>
<evidence type="ECO:0000256" key="3">
    <source>
        <dbReference type="ARBA" id="ARBA00023002"/>
    </source>
</evidence>
<dbReference type="AlphaFoldDB" id="A0AAD3H7F9"/>
<keyword evidence="6" id="KW-1185">Reference proteome</keyword>
<dbReference type="Gene3D" id="3.40.50.720">
    <property type="entry name" value="NAD(P)-binding Rossmann-like Domain"/>
    <property type="match status" value="1"/>
</dbReference>
<evidence type="ECO:0000313" key="5">
    <source>
        <dbReference type="EMBL" id="GFH53402.1"/>
    </source>
</evidence>
<comment type="similarity">
    <text evidence="1 4">Belongs to the short-chain dehydrogenases/reductases (SDR) family.</text>
</comment>
<dbReference type="SUPFAM" id="SSF51735">
    <property type="entry name" value="NAD(P)-binding Rossmann-fold domains"/>
    <property type="match status" value="1"/>
</dbReference>
<protein>
    <recommendedName>
        <fullName evidence="7">Carbonyl reductase</fullName>
    </recommendedName>
</protein>
<evidence type="ECO:0000256" key="4">
    <source>
        <dbReference type="RuleBase" id="RU000363"/>
    </source>
</evidence>
<dbReference type="Pfam" id="PF00106">
    <property type="entry name" value="adh_short"/>
    <property type="match status" value="2"/>
</dbReference>
<dbReference type="PRINTS" id="PR00081">
    <property type="entry name" value="GDHRDH"/>
</dbReference>
<comment type="caution">
    <text evidence="5">The sequence shown here is derived from an EMBL/GenBank/DDBJ whole genome shotgun (WGS) entry which is preliminary data.</text>
</comment>
<evidence type="ECO:0000313" key="6">
    <source>
        <dbReference type="Proteomes" id="UP001054902"/>
    </source>
</evidence>
<evidence type="ECO:0008006" key="7">
    <source>
        <dbReference type="Google" id="ProtNLM"/>
    </source>
</evidence>
<dbReference type="PRINTS" id="PR00080">
    <property type="entry name" value="SDRFAMILY"/>
</dbReference>
<dbReference type="InterPro" id="IPR036291">
    <property type="entry name" value="NAD(P)-bd_dom_sf"/>
</dbReference>
<dbReference type="GO" id="GO:0016491">
    <property type="term" value="F:oxidoreductase activity"/>
    <property type="evidence" value="ECO:0007669"/>
    <property type="project" value="UniProtKB-KW"/>
</dbReference>
<organism evidence="5 6">
    <name type="scientific">Chaetoceros tenuissimus</name>
    <dbReference type="NCBI Taxonomy" id="426638"/>
    <lineage>
        <taxon>Eukaryota</taxon>
        <taxon>Sar</taxon>
        <taxon>Stramenopiles</taxon>
        <taxon>Ochrophyta</taxon>
        <taxon>Bacillariophyta</taxon>
        <taxon>Coscinodiscophyceae</taxon>
        <taxon>Chaetocerotophycidae</taxon>
        <taxon>Chaetocerotales</taxon>
        <taxon>Chaetocerotaceae</taxon>
        <taxon>Chaetoceros</taxon>
    </lineage>
</organism>
<sequence length="271" mass="29734">MRIAIVTGANKGIGKAIAKSLASSGTFTQVICACRDETRGLSAGQDIQQTSDNGCDVIYLPLTIGDISSHENFYNEILERFGKCDVLVNNAGMAFKNADPTPFKQQCKPTLDVNFRGTASFTDLMMPLLRKGNDARLVNVASMSGYLSQLRSKELQERFSNENVSKEEIHALVDKFEKDVLQGTHVENGWGNSNYGISKLALIAMTKVWAREERDNGIAVNCCCPGYCDTDMTSHKGPRSPEEGAKNAVIPCLMKDPPSGQFFSNFEVAEW</sequence>
<accession>A0AAD3H7F9</accession>
<proteinExistence type="inferred from homology"/>
<dbReference type="PROSITE" id="PS51257">
    <property type="entry name" value="PROKAR_LIPOPROTEIN"/>
    <property type="match status" value="1"/>
</dbReference>
<dbReference type="PANTHER" id="PTHR43963">
    <property type="entry name" value="CARBONYL REDUCTASE 1-RELATED"/>
    <property type="match status" value="1"/>
</dbReference>
<dbReference type="EMBL" id="BLLK01000047">
    <property type="protein sequence ID" value="GFH53402.1"/>
    <property type="molecule type" value="Genomic_DNA"/>
</dbReference>
<evidence type="ECO:0000256" key="2">
    <source>
        <dbReference type="ARBA" id="ARBA00022857"/>
    </source>
</evidence>
<gene>
    <name evidence="5" type="ORF">CTEN210_09878</name>
</gene>